<dbReference type="AlphaFoldDB" id="A0A226QQF3"/>
<feature type="binding site" evidence="7">
    <location>
        <position position="96"/>
    </location>
    <ligand>
        <name>Zn(2+)</name>
        <dbReference type="ChEBI" id="CHEBI:29105"/>
        <note>catalytic</note>
    </ligand>
</feature>
<dbReference type="GO" id="GO:0051301">
    <property type="term" value="P:cell division"/>
    <property type="evidence" value="ECO:0007669"/>
    <property type="project" value="UniProtKB-KW"/>
</dbReference>
<keyword evidence="9" id="KW-0131">Cell cycle</keyword>
<evidence type="ECO:0000256" key="3">
    <source>
        <dbReference type="ARBA" id="ARBA00022723"/>
    </source>
</evidence>
<evidence type="ECO:0000256" key="7">
    <source>
        <dbReference type="PIRSR" id="PIRSR006019-2"/>
    </source>
</evidence>
<name>A0A226QQF3_9BACL</name>
<dbReference type="PANTHER" id="PTHR11086:SF18">
    <property type="entry name" value="DEOXYCYTIDYLATE DEAMINASE"/>
    <property type="match status" value="1"/>
</dbReference>
<proteinExistence type="inferred from homology"/>
<keyword evidence="10" id="KW-1185">Reference proteome</keyword>
<feature type="binding site" evidence="7">
    <location>
        <position position="70"/>
    </location>
    <ligand>
        <name>Zn(2+)</name>
        <dbReference type="ChEBI" id="CHEBI:29105"/>
        <note>catalytic</note>
    </ligand>
</feature>
<evidence type="ECO:0000313" key="9">
    <source>
        <dbReference type="EMBL" id="OXB94701.1"/>
    </source>
</evidence>
<protein>
    <submittedName>
        <fullName evidence="9">Cell division protein DedD</fullName>
    </submittedName>
</protein>
<keyword evidence="3 7" id="KW-0479">Metal-binding</keyword>
<evidence type="ECO:0000256" key="2">
    <source>
        <dbReference type="ARBA" id="ARBA00006576"/>
    </source>
</evidence>
<dbReference type="InterPro" id="IPR035105">
    <property type="entry name" value="Deoxycytidylate_deaminase_dom"/>
</dbReference>
<feature type="active site" description="Proton donor" evidence="6">
    <location>
        <position position="72"/>
    </location>
</feature>
<dbReference type="GO" id="GO:0005737">
    <property type="term" value="C:cytoplasm"/>
    <property type="evidence" value="ECO:0007669"/>
    <property type="project" value="TreeGrafter"/>
</dbReference>
<dbReference type="InterPro" id="IPR016193">
    <property type="entry name" value="Cytidine_deaminase-like"/>
</dbReference>
<dbReference type="InterPro" id="IPR002125">
    <property type="entry name" value="CMP_dCMP_dom"/>
</dbReference>
<dbReference type="PROSITE" id="PS51747">
    <property type="entry name" value="CYT_DCMP_DEAMINASES_2"/>
    <property type="match status" value="1"/>
</dbReference>
<accession>A0A226QQF3</accession>
<dbReference type="InterPro" id="IPR015517">
    <property type="entry name" value="dCMP_deaminase-rel"/>
</dbReference>
<keyword evidence="4" id="KW-0378">Hydrolase</keyword>
<dbReference type="InterPro" id="IPR016192">
    <property type="entry name" value="APOBEC/CMP_deaminase_Zn-bd"/>
</dbReference>
<dbReference type="SUPFAM" id="SSF53927">
    <property type="entry name" value="Cytidine deaminase-like"/>
    <property type="match status" value="1"/>
</dbReference>
<gene>
    <name evidence="9" type="ORF">B9L23_07495</name>
</gene>
<dbReference type="CDD" id="cd01286">
    <property type="entry name" value="deoxycytidylate_deaminase"/>
    <property type="match status" value="1"/>
</dbReference>
<feature type="domain" description="CMP/dCMP-type deaminase" evidence="8">
    <location>
        <begin position="4"/>
        <end position="129"/>
    </location>
</feature>
<comment type="caution">
    <text evidence="9">The sequence shown here is derived from an EMBL/GenBank/DDBJ whole genome shotgun (WGS) entry which is preliminary data.</text>
</comment>
<dbReference type="Gene3D" id="3.40.140.10">
    <property type="entry name" value="Cytidine Deaminase, domain 2"/>
    <property type="match status" value="1"/>
</dbReference>
<comment type="cofactor">
    <cofactor evidence="1 7">
        <name>Zn(2+)</name>
        <dbReference type="ChEBI" id="CHEBI:29105"/>
    </cofactor>
</comment>
<comment type="similarity">
    <text evidence="2">Belongs to the cytidine and deoxycytidylate deaminase family.</text>
</comment>
<reference evidence="9 10" key="1">
    <citation type="submission" date="2017-04" db="EMBL/GenBank/DDBJ databases">
        <title>The genome sequence of Parageobacillus galactosidasius DSM 18751.</title>
        <authorList>
            <person name="Ramaloko W.T."/>
            <person name="Koen N."/>
            <person name="Polliack S."/>
            <person name="Aliyu H."/>
            <person name="Lebre P."/>
            <person name="Mohr T."/>
            <person name="Oswald F."/>
            <person name="Zwick M."/>
            <person name="Neumann A."/>
            <person name="Syldatk C."/>
            <person name="Cowan D."/>
            <person name="De Maayer P."/>
        </authorList>
    </citation>
    <scope>NUCLEOTIDE SEQUENCE [LARGE SCALE GENOMIC DNA]</scope>
    <source>
        <strain evidence="9 10">DSM 18751</strain>
    </source>
</reference>
<sequence>MRKDWDAYFIEIAKVTAERATCTRLKVGAVIVNHNKIVSTGYNGSIHGHEHCTDVGCLLNEQGRCIRTIHAEMNAILHADRDKLEGATIYVTHEPCELCSKLIAQAGIKRVVYLEPYENKWNRYFLKDLEVIQYVERNNVQNQETT</sequence>
<evidence type="ECO:0000256" key="1">
    <source>
        <dbReference type="ARBA" id="ARBA00001947"/>
    </source>
</evidence>
<dbReference type="GO" id="GO:0004132">
    <property type="term" value="F:dCMP deaminase activity"/>
    <property type="evidence" value="ECO:0007669"/>
    <property type="project" value="InterPro"/>
</dbReference>
<dbReference type="Pfam" id="PF00383">
    <property type="entry name" value="dCMP_cyt_deam_1"/>
    <property type="match status" value="1"/>
</dbReference>
<keyword evidence="9" id="KW-0132">Cell division</keyword>
<dbReference type="PROSITE" id="PS00903">
    <property type="entry name" value="CYT_DCMP_DEAMINASES_1"/>
    <property type="match status" value="1"/>
</dbReference>
<evidence type="ECO:0000313" key="10">
    <source>
        <dbReference type="Proteomes" id="UP000198394"/>
    </source>
</evidence>
<dbReference type="GO" id="GO:0008270">
    <property type="term" value="F:zinc ion binding"/>
    <property type="evidence" value="ECO:0007669"/>
    <property type="project" value="InterPro"/>
</dbReference>
<dbReference type="InterPro" id="IPR016473">
    <property type="entry name" value="dCMP_deaminase"/>
</dbReference>
<evidence type="ECO:0000256" key="4">
    <source>
        <dbReference type="ARBA" id="ARBA00022801"/>
    </source>
</evidence>
<dbReference type="GO" id="GO:0006220">
    <property type="term" value="P:pyrimidine nucleotide metabolic process"/>
    <property type="evidence" value="ECO:0007669"/>
    <property type="project" value="InterPro"/>
</dbReference>
<dbReference type="Proteomes" id="UP000198394">
    <property type="component" value="Unassembled WGS sequence"/>
</dbReference>
<dbReference type="RefSeq" id="WP_089097154.1">
    <property type="nucleotide sequence ID" value="NZ_NDYL01000001.1"/>
</dbReference>
<feature type="binding site" evidence="7">
    <location>
        <position position="99"/>
    </location>
    <ligand>
        <name>Zn(2+)</name>
        <dbReference type="ChEBI" id="CHEBI:29105"/>
        <note>catalytic</note>
    </ligand>
</feature>
<evidence type="ECO:0000259" key="8">
    <source>
        <dbReference type="PROSITE" id="PS51747"/>
    </source>
</evidence>
<keyword evidence="5 7" id="KW-0862">Zinc</keyword>
<dbReference type="EMBL" id="NDYL01000001">
    <property type="protein sequence ID" value="OXB94701.1"/>
    <property type="molecule type" value="Genomic_DNA"/>
</dbReference>
<organism evidence="9 10">
    <name type="scientific">Parageobacillus galactosidasius</name>
    <dbReference type="NCBI Taxonomy" id="883812"/>
    <lineage>
        <taxon>Bacteria</taxon>
        <taxon>Bacillati</taxon>
        <taxon>Bacillota</taxon>
        <taxon>Bacilli</taxon>
        <taxon>Bacillales</taxon>
        <taxon>Anoxybacillaceae</taxon>
        <taxon>Parageobacillus</taxon>
    </lineage>
</organism>
<dbReference type="PIRSF" id="PIRSF006019">
    <property type="entry name" value="dCMP_deaminase"/>
    <property type="match status" value="1"/>
</dbReference>
<evidence type="ECO:0000256" key="5">
    <source>
        <dbReference type="ARBA" id="ARBA00022833"/>
    </source>
</evidence>
<dbReference type="PANTHER" id="PTHR11086">
    <property type="entry name" value="DEOXYCYTIDYLATE DEAMINASE-RELATED"/>
    <property type="match status" value="1"/>
</dbReference>
<evidence type="ECO:0000256" key="6">
    <source>
        <dbReference type="PIRSR" id="PIRSR006019-1"/>
    </source>
</evidence>